<dbReference type="Proteomes" id="UP000499080">
    <property type="component" value="Unassembled WGS sequence"/>
</dbReference>
<dbReference type="AlphaFoldDB" id="A0A4Y2DLE5"/>
<protein>
    <submittedName>
        <fullName evidence="1">Uncharacterized protein</fullName>
    </submittedName>
</protein>
<accession>A0A4Y2DLE5</accession>
<evidence type="ECO:0000313" key="2">
    <source>
        <dbReference type="Proteomes" id="UP000499080"/>
    </source>
</evidence>
<proteinExistence type="predicted"/>
<organism evidence="1 2">
    <name type="scientific">Araneus ventricosus</name>
    <name type="common">Orbweaver spider</name>
    <name type="synonym">Epeira ventricosa</name>
    <dbReference type="NCBI Taxonomy" id="182803"/>
    <lineage>
        <taxon>Eukaryota</taxon>
        <taxon>Metazoa</taxon>
        <taxon>Ecdysozoa</taxon>
        <taxon>Arthropoda</taxon>
        <taxon>Chelicerata</taxon>
        <taxon>Arachnida</taxon>
        <taxon>Araneae</taxon>
        <taxon>Araneomorphae</taxon>
        <taxon>Entelegynae</taxon>
        <taxon>Araneoidea</taxon>
        <taxon>Araneidae</taxon>
        <taxon>Araneus</taxon>
    </lineage>
</organism>
<keyword evidence="2" id="KW-1185">Reference proteome</keyword>
<gene>
    <name evidence="1" type="ORF">AVEN_88985_1</name>
</gene>
<dbReference type="EMBL" id="BGPR01000377">
    <property type="protein sequence ID" value="GBM16658.1"/>
    <property type="molecule type" value="Genomic_DNA"/>
</dbReference>
<reference evidence="1 2" key="1">
    <citation type="journal article" date="2019" name="Sci. Rep.">
        <title>Orb-weaving spider Araneus ventricosus genome elucidates the spidroin gene catalogue.</title>
        <authorList>
            <person name="Kono N."/>
            <person name="Nakamura H."/>
            <person name="Ohtoshi R."/>
            <person name="Moran D.A.P."/>
            <person name="Shinohara A."/>
            <person name="Yoshida Y."/>
            <person name="Fujiwara M."/>
            <person name="Mori M."/>
            <person name="Tomita M."/>
            <person name="Arakawa K."/>
        </authorList>
    </citation>
    <scope>NUCLEOTIDE SEQUENCE [LARGE SCALE GENOMIC DNA]</scope>
</reference>
<evidence type="ECO:0000313" key="1">
    <source>
        <dbReference type="EMBL" id="GBM16658.1"/>
    </source>
</evidence>
<name>A0A4Y2DLE5_ARAVE</name>
<sequence length="218" mass="23770">MDDFANTLFTEGCRQRLATGLGDVLKLFVGAEALSVPPYLSSSLGKGESHSVPSLGCTSGYRTLPNENVREAVGLNIEIYSFEFVNTLFIESCRHSLETGLGDVLKLFFGEEALFVLPGLSSSLEKGESHSVPSLGCTSGYLTLPDENVREAVGLQQKNAVGHFDNATRTKFSAALIFRYDRSGVLFRRTRSAAGDAVVFSLCSNFSFIIMHWTVYLC</sequence>
<comment type="caution">
    <text evidence="1">The sequence shown here is derived from an EMBL/GenBank/DDBJ whole genome shotgun (WGS) entry which is preliminary data.</text>
</comment>